<keyword evidence="6" id="KW-0413">Isomerase</keyword>
<dbReference type="SUPFAM" id="SSF52540">
    <property type="entry name" value="P-loop containing nucleoside triphosphate hydrolases"/>
    <property type="match status" value="1"/>
</dbReference>
<keyword evidence="4 10" id="KW-0347">Helicase</keyword>
<dbReference type="RefSeq" id="WP_377936569.1">
    <property type="nucleotide sequence ID" value="NZ_JBHUMF010000031.1"/>
</dbReference>
<dbReference type="InterPro" id="IPR014017">
    <property type="entry name" value="DNA_helicase_UvrD-like_C"/>
</dbReference>
<dbReference type="InterPro" id="IPR011528">
    <property type="entry name" value="NERD"/>
</dbReference>
<evidence type="ECO:0000256" key="8">
    <source>
        <dbReference type="ARBA" id="ARBA00034808"/>
    </source>
</evidence>
<dbReference type="InterPro" id="IPR027417">
    <property type="entry name" value="P-loop_NTPase"/>
</dbReference>
<evidence type="ECO:0000256" key="9">
    <source>
        <dbReference type="ARBA" id="ARBA00048988"/>
    </source>
</evidence>
<sequence>MGHFIETNTEGRQGVRAEKRVWDVIKSVFNSTDTLGFWHYPIFLSNGRRNEPDILLFDKELGTIVIEVKDLNINNIKSITGHQWNYQGFYESEGNPYEQAETQLNNLMNYIEKDQKFKGKISKRVLVALPSITRDEWESRTDLQGPHIPPILFRDDLQEERLLEKISETQIYKSRGELTDSDWDALLEIFSVDLDESFQTPSLDEVQPKYSILFIPSSEDDVKQNIKLFHDYLSVGIKIIILSKFTEDYPKEFNKFKKIHLFQSESTLFNYKLERPIVVVDGDYPSEEVINKWFVKFPKFNAGQYIVEHAPLNSNLGITAGAGTGKTTSMVQRILFLLEMDKSVSLKEIAMITFTNVSAAEMLHRLKQDLMDRFNVTKQIKYLQYAEDLKNLRISTIHSFAKSLINDLGFVLGFGKDLRLRSYKYKRKEIIEDVINDYVGAKELESLGLEDFRHFQLIQIIESFWDEMEKKGLSETEIANLKWEKGDEDSFALNQLFKYTFQKAEKRFDTLKKRENAITIGDLVRKISQISMDHDVLPEISPRVKYLFVDEFQDTDDVQIQMVAEIHNKLCASLFVVGDIKQSIYRFRGATETAFEELDNKLTSRLITHSLKINYRTSESLLEEMGNKFSVWGRSGDLVYEDRDALTSFEQKAIPEETDEYVRVKYSNEYDQKEEMHQRLKESIKWIEENIDKKESVKKRRIGLLVRTNFQAKKVKDWCEEWGIDTTVNIGGTFFSSNAVRDFLLVVEGLLFPNSSKSVLNALSTPYFPIRVPFDELIPFNGDNNMILVYLANNHQLKENFTRYVDYLRIKPVFAVIRDIINDHNLYQHIFNQLYEHYIQVCEGDKVLAEEKANNDVMQYKSNLNHLFNMLHQQFDSSNASLYTIYSWLDIQIKTNRNEDEPFHLSAAEKTEHVPIEIVTVHRSKGLEYHTVIIPFTSRPFYKEQTNILFSEDRAQAGWFVNINNGFQNKYYNDFIDIDKEAVKKEETRLLYVAMTRTREKLIVFQPSNIVANTWANQLKQGSHSNVD</sequence>
<evidence type="ECO:0000256" key="5">
    <source>
        <dbReference type="ARBA" id="ARBA00022840"/>
    </source>
</evidence>
<dbReference type="PROSITE" id="PS51198">
    <property type="entry name" value="UVRD_HELICASE_ATP_BIND"/>
    <property type="match status" value="1"/>
</dbReference>
<evidence type="ECO:0000313" key="15">
    <source>
        <dbReference type="Proteomes" id="UP001597506"/>
    </source>
</evidence>
<gene>
    <name evidence="14" type="ORF">ACFSUL_14480</name>
</gene>
<dbReference type="PROSITE" id="PS51217">
    <property type="entry name" value="UVRD_HELICASE_CTER"/>
    <property type="match status" value="1"/>
</dbReference>
<dbReference type="Proteomes" id="UP001597506">
    <property type="component" value="Unassembled WGS sequence"/>
</dbReference>
<comment type="similarity">
    <text evidence="1">Belongs to the helicase family. UvrD subfamily.</text>
</comment>
<keyword evidence="5 10" id="KW-0067">ATP-binding</keyword>
<organism evidence="14 15">
    <name type="scientific">Bacillus seohaeanensis</name>
    <dbReference type="NCBI Taxonomy" id="284580"/>
    <lineage>
        <taxon>Bacteria</taxon>
        <taxon>Bacillati</taxon>
        <taxon>Bacillota</taxon>
        <taxon>Bacilli</taxon>
        <taxon>Bacillales</taxon>
        <taxon>Bacillaceae</taxon>
        <taxon>Bacillus</taxon>
    </lineage>
</organism>
<evidence type="ECO:0000256" key="7">
    <source>
        <dbReference type="ARBA" id="ARBA00034617"/>
    </source>
</evidence>
<evidence type="ECO:0000256" key="1">
    <source>
        <dbReference type="ARBA" id="ARBA00009922"/>
    </source>
</evidence>
<evidence type="ECO:0000256" key="4">
    <source>
        <dbReference type="ARBA" id="ARBA00022806"/>
    </source>
</evidence>
<evidence type="ECO:0000256" key="11">
    <source>
        <dbReference type="SAM" id="Coils"/>
    </source>
</evidence>
<evidence type="ECO:0000259" key="13">
    <source>
        <dbReference type="PROSITE" id="PS51217"/>
    </source>
</evidence>
<feature type="domain" description="UvrD-like helicase ATP-binding" evidence="12">
    <location>
        <begin position="299"/>
        <end position="618"/>
    </location>
</feature>
<dbReference type="EMBL" id="JBHUMF010000031">
    <property type="protein sequence ID" value="MFD2681945.1"/>
    <property type="molecule type" value="Genomic_DNA"/>
</dbReference>
<comment type="catalytic activity">
    <reaction evidence="7">
        <text>Couples ATP hydrolysis with the unwinding of duplex DNA by translocating in the 3'-5' direction.</text>
        <dbReference type="EC" id="5.6.2.4"/>
    </reaction>
</comment>
<dbReference type="Gene3D" id="1.10.10.160">
    <property type="match status" value="1"/>
</dbReference>
<dbReference type="Pfam" id="PF13361">
    <property type="entry name" value="UvrD_C"/>
    <property type="match status" value="1"/>
</dbReference>
<keyword evidence="2 10" id="KW-0547">Nucleotide-binding</keyword>
<comment type="caution">
    <text evidence="14">The sequence shown here is derived from an EMBL/GenBank/DDBJ whole genome shotgun (WGS) entry which is preliminary data.</text>
</comment>
<keyword evidence="11" id="KW-0175">Coiled coil</keyword>
<feature type="domain" description="UvrD-like helicase C-terminal" evidence="13">
    <location>
        <begin position="629"/>
        <end position="926"/>
    </location>
</feature>
<keyword evidence="15" id="KW-1185">Reference proteome</keyword>
<evidence type="ECO:0000313" key="14">
    <source>
        <dbReference type="EMBL" id="MFD2681945.1"/>
    </source>
</evidence>
<accession>A0ABW5RU38</accession>
<dbReference type="Gene3D" id="1.10.486.10">
    <property type="entry name" value="PCRA, domain 4"/>
    <property type="match status" value="1"/>
</dbReference>
<evidence type="ECO:0000256" key="3">
    <source>
        <dbReference type="ARBA" id="ARBA00022801"/>
    </source>
</evidence>
<dbReference type="PANTHER" id="PTHR11070">
    <property type="entry name" value="UVRD / RECB / PCRA DNA HELICASE FAMILY MEMBER"/>
    <property type="match status" value="1"/>
</dbReference>
<dbReference type="Pfam" id="PF08378">
    <property type="entry name" value="NERD"/>
    <property type="match status" value="1"/>
</dbReference>
<dbReference type="InterPro" id="IPR013986">
    <property type="entry name" value="DExx_box_DNA_helicase_dom_sf"/>
</dbReference>
<dbReference type="InterPro" id="IPR000212">
    <property type="entry name" value="DNA_helicase_UvrD/REP"/>
</dbReference>
<feature type="coiled-coil region" evidence="11">
    <location>
        <begin position="663"/>
        <end position="690"/>
    </location>
</feature>
<keyword evidence="3 10" id="KW-0378">Hydrolase</keyword>
<evidence type="ECO:0000259" key="12">
    <source>
        <dbReference type="PROSITE" id="PS51198"/>
    </source>
</evidence>
<proteinExistence type="inferred from homology"/>
<evidence type="ECO:0000256" key="10">
    <source>
        <dbReference type="PROSITE-ProRule" id="PRU00560"/>
    </source>
</evidence>
<name>A0ABW5RU38_9BACI</name>
<protein>
    <recommendedName>
        <fullName evidence="8">DNA 3'-5' helicase</fullName>
        <ecNumber evidence="8">5.6.2.4</ecNumber>
    </recommendedName>
</protein>
<evidence type="ECO:0000256" key="6">
    <source>
        <dbReference type="ARBA" id="ARBA00023235"/>
    </source>
</evidence>
<comment type="catalytic activity">
    <reaction evidence="9">
        <text>ATP + H2O = ADP + phosphate + H(+)</text>
        <dbReference type="Rhea" id="RHEA:13065"/>
        <dbReference type="ChEBI" id="CHEBI:15377"/>
        <dbReference type="ChEBI" id="CHEBI:15378"/>
        <dbReference type="ChEBI" id="CHEBI:30616"/>
        <dbReference type="ChEBI" id="CHEBI:43474"/>
        <dbReference type="ChEBI" id="CHEBI:456216"/>
        <dbReference type="EC" id="5.6.2.4"/>
    </reaction>
</comment>
<dbReference type="EC" id="5.6.2.4" evidence="8"/>
<dbReference type="Gene3D" id="3.40.50.300">
    <property type="entry name" value="P-loop containing nucleotide triphosphate hydrolases"/>
    <property type="match status" value="2"/>
</dbReference>
<reference evidence="15" key="1">
    <citation type="journal article" date="2019" name="Int. J. Syst. Evol. Microbiol.">
        <title>The Global Catalogue of Microorganisms (GCM) 10K type strain sequencing project: providing services to taxonomists for standard genome sequencing and annotation.</title>
        <authorList>
            <consortium name="The Broad Institute Genomics Platform"/>
            <consortium name="The Broad Institute Genome Sequencing Center for Infectious Disease"/>
            <person name="Wu L."/>
            <person name="Ma J."/>
        </authorList>
    </citation>
    <scope>NUCLEOTIDE SEQUENCE [LARGE SCALE GENOMIC DNA]</scope>
    <source>
        <strain evidence="15">KCTC 3913</strain>
    </source>
</reference>
<dbReference type="InterPro" id="IPR014016">
    <property type="entry name" value="UvrD-like_ATP-bd"/>
</dbReference>
<dbReference type="PANTHER" id="PTHR11070:SF67">
    <property type="entry name" value="DNA 3'-5' HELICASE"/>
    <property type="match status" value="1"/>
</dbReference>
<evidence type="ECO:0000256" key="2">
    <source>
        <dbReference type="ARBA" id="ARBA00022741"/>
    </source>
</evidence>
<dbReference type="Pfam" id="PF00580">
    <property type="entry name" value="UvrD-helicase"/>
    <property type="match status" value="1"/>
</dbReference>
<feature type="binding site" evidence="10">
    <location>
        <begin position="320"/>
        <end position="327"/>
    </location>
    <ligand>
        <name>ATP</name>
        <dbReference type="ChEBI" id="CHEBI:30616"/>
    </ligand>
</feature>